<name>A0A0A9H316_ARUDO</name>
<sequence>MLLICSITWFTKLIVRVWLKYCFESIQLRCRKKWHAGIVDSSVNSPSGSSPTAMFDTTMQLCSVRMLLKLYI</sequence>
<dbReference type="AlphaFoldDB" id="A0A0A9H316"/>
<evidence type="ECO:0000313" key="2">
    <source>
        <dbReference type="EMBL" id="JAE27278.1"/>
    </source>
</evidence>
<feature type="signal peptide" evidence="1">
    <location>
        <begin position="1"/>
        <end position="19"/>
    </location>
</feature>
<reference evidence="2" key="2">
    <citation type="journal article" date="2015" name="Data Brief">
        <title>Shoot transcriptome of the giant reed, Arundo donax.</title>
        <authorList>
            <person name="Barrero R.A."/>
            <person name="Guerrero F.D."/>
            <person name="Moolhuijzen P."/>
            <person name="Goolsby J.A."/>
            <person name="Tidwell J."/>
            <person name="Bellgard S.E."/>
            <person name="Bellgard M.I."/>
        </authorList>
    </citation>
    <scope>NUCLEOTIDE SEQUENCE</scope>
    <source>
        <tissue evidence="2">Shoot tissue taken approximately 20 cm above the soil surface</tissue>
    </source>
</reference>
<dbReference type="EMBL" id="GBRH01170618">
    <property type="protein sequence ID" value="JAE27278.1"/>
    <property type="molecule type" value="Transcribed_RNA"/>
</dbReference>
<proteinExistence type="predicted"/>
<organism evidence="2">
    <name type="scientific">Arundo donax</name>
    <name type="common">Giant reed</name>
    <name type="synonym">Donax arundinaceus</name>
    <dbReference type="NCBI Taxonomy" id="35708"/>
    <lineage>
        <taxon>Eukaryota</taxon>
        <taxon>Viridiplantae</taxon>
        <taxon>Streptophyta</taxon>
        <taxon>Embryophyta</taxon>
        <taxon>Tracheophyta</taxon>
        <taxon>Spermatophyta</taxon>
        <taxon>Magnoliopsida</taxon>
        <taxon>Liliopsida</taxon>
        <taxon>Poales</taxon>
        <taxon>Poaceae</taxon>
        <taxon>PACMAD clade</taxon>
        <taxon>Arundinoideae</taxon>
        <taxon>Arundineae</taxon>
        <taxon>Arundo</taxon>
    </lineage>
</organism>
<accession>A0A0A9H316</accession>
<feature type="chain" id="PRO_5002048026" evidence="1">
    <location>
        <begin position="20"/>
        <end position="72"/>
    </location>
</feature>
<evidence type="ECO:0000256" key="1">
    <source>
        <dbReference type="SAM" id="SignalP"/>
    </source>
</evidence>
<reference evidence="2" key="1">
    <citation type="submission" date="2014-09" db="EMBL/GenBank/DDBJ databases">
        <authorList>
            <person name="Magalhaes I.L.F."/>
            <person name="Oliveira U."/>
            <person name="Santos F.R."/>
            <person name="Vidigal T.H.D.A."/>
            <person name="Brescovit A.D."/>
            <person name="Santos A.J."/>
        </authorList>
    </citation>
    <scope>NUCLEOTIDE SEQUENCE</scope>
    <source>
        <tissue evidence="2">Shoot tissue taken approximately 20 cm above the soil surface</tissue>
    </source>
</reference>
<protein>
    <submittedName>
        <fullName evidence="2">Uncharacterized protein</fullName>
    </submittedName>
</protein>
<keyword evidence="1" id="KW-0732">Signal</keyword>